<feature type="domain" description="BTB" evidence="4">
    <location>
        <begin position="490"/>
        <end position="557"/>
    </location>
</feature>
<dbReference type="InterPro" id="IPR006652">
    <property type="entry name" value="Kelch_1"/>
</dbReference>
<dbReference type="PANTHER" id="PTHR46093:SF3">
    <property type="entry name" value="ACYL-COA-BINDING DOMAIN-CONTAINING PROTEIN 4"/>
    <property type="match status" value="1"/>
</dbReference>
<reference evidence="5" key="1">
    <citation type="submission" date="2022-02" db="EMBL/GenBank/DDBJ databases">
        <authorList>
            <person name="Giguere J D."/>
        </authorList>
    </citation>
    <scope>NUCLEOTIDE SEQUENCE</scope>
    <source>
        <strain evidence="5">CCAP 1055/1</strain>
    </source>
</reference>
<sequence>MDRMRWTEQSASRVGCPTIKNHSVTHFGDYLFCFGGYDGRRNHMTLLIYSILEQRWFRPHHAMGTEGQGSNFLGDPSFLVQGTPPPGRNGHSATLAADPDDEENGRVIIIGGWLGTGPLAASDMHVLDISGAGRQLRWYQPPIKGTPPGPCNMHSADYVSALKEVFVFRGGNGREYLNDLHALHVETLTWRRVETTGAIPQQRANHSSAFLEETQELFVFGGWNGTERLNDIHILDTATNTWTCPRVGGVLPHPRAGMTLTALRGRLYLFGGSGTSAKCFQDLQILDRQTMAWLDVTQYETGRNGHHDSEHETTGTFRFGGSHTLDDGQSHMYGHLEETPRFTFGGAQQDNSLDANQEAVARPPQQGGGQDGASLSLGSFTSSRADWHARDMAARHRQPALPNVSPNPNDEDSVPAVLIDGTGPGRRAGHTATAVHRKIFVFGGSCGSDYLNDFFVLDTDPPPHALVSEPTSVQLFERRLRHFFNDEEFSDVTFVVQGEKVYGHKMVLSIVSDCFRAMFTTGFRESEAMEIEIPDCSHASFLSVMEYVYTGALPKMDMANQDRDRSLTRVVEMLELSDRFFLDHLKQICESILQPAVTHDTAEYLLGIAQKTNASQLQSICEHFVRNRNEIA</sequence>
<dbReference type="Gene3D" id="2.120.10.80">
    <property type="entry name" value="Kelch-type beta propeller"/>
    <property type="match status" value="3"/>
</dbReference>
<evidence type="ECO:0000313" key="5">
    <source>
        <dbReference type="EMBL" id="CAG9277436.1"/>
    </source>
</evidence>
<dbReference type="Pfam" id="PF24681">
    <property type="entry name" value="Kelch_KLHDC2_KLHL20_DRC7"/>
    <property type="match status" value="1"/>
</dbReference>
<keyword evidence="1" id="KW-0880">Kelch repeat</keyword>
<dbReference type="InterPro" id="IPR000210">
    <property type="entry name" value="BTB/POZ_dom"/>
</dbReference>
<dbReference type="SUPFAM" id="SSF117281">
    <property type="entry name" value="Kelch motif"/>
    <property type="match status" value="1"/>
</dbReference>
<name>A0A8J9S275_PHATR</name>
<dbReference type="Pfam" id="PF01344">
    <property type="entry name" value="Kelch_1"/>
    <property type="match status" value="1"/>
</dbReference>
<gene>
    <name evidence="5" type="ORF">PTTT1_LOCUS3822</name>
</gene>
<accession>A0A8J9S275</accession>
<dbReference type="PROSITE" id="PS50097">
    <property type="entry name" value="BTB"/>
    <property type="match status" value="1"/>
</dbReference>
<dbReference type="InterPro" id="IPR011043">
    <property type="entry name" value="Gal_Oxase/kelch_b-propeller"/>
</dbReference>
<evidence type="ECO:0000259" key="4">
    <source>
        <dbReference type="PROSITE" id="PS50097"/>
    </source>
</evidence>
<proteinExistence type="predicted"/>
<dbReference type="PANTHER" id="PTHR46093">
    <property type="entry name" value="ACYL-COA-BINDING DOMAIN-CONTAINING PROTEIN 5"/>
    <property type="match status" value="1"/>
</dbReference>
<organism evidence="5">
    <name type="scientific">Phaeodactylum tricornutum</name>
    <name type="common">Diatom</name>
    <dbReference type="NCBI Taxonomy" id="2850"/>
    <lineage>
        <taxon>Eukaryota</taxon>
        <taxon>Sar</taxon>
        <taxon>Stramenopiles</taxon>
        <taxon>Ochrophyta</taxon>
        <taxon>Bacillariophyta</taxon>
        <taxon>Bacillariophyceae</taxon>
        <taxon>Bacillariophycidae</taxon>
        <taxon>Naviculales</taxon>
        <taxon>Phaeodactylaceae</taxon>
        <taxon>Phaeodactylum</taxon>
    </lineage>
</organism>
<evidence type="ECO:0000256" key="1">
    <source>
        <dbReference type="ARBA" id="ARBA00022441"/>
    </source>
</evidence>
<dbReference type="AlphaFoldDB" id="A0A8J9S275"/>
<dbReference type="SUPFAM" id="SSF54695">
    <property type="entry name" value="POZ domain"/>
    <property type="match status" value="1"/>
</dbReference>
<protein>
    <recommendedName>
        <fullName evidence="4">BTB domain-containing protein</fullName>
    </recommendedName>
</protein>
<dbReference type="SMART" id="SM00612">
    <property type="entry name" value="Kelch"/>
    <property type="match status" value="3"/>
</dbReference>
<dbReference type="SMART" id="SM00225">
    <property type="entry name" value="BTB"/>
    <property type="match status" value="1"/>
</dbReference>
<dbReference type="EMBL" id="OU594942">
    <property type="protein sequence ID" value="CAG9277436.1"/>
    <property type="molecule type" value="Genomic_DNA"/>
</dbReference>
<keyword evidence="2" id="KW-0677">Repeat</keyword>
<dbReference type="Pfam" id="PF00651">
    <property type="entry name" value="BTB"/>
    <property type="match status" value="1"/>
</dbReference>
<dbReference type="OMA" id="GHIETHD"/>
<evidence type="ECO:0000256" key="3">
    <source>
        <dbReference type="SAM" id="MobiDB-lite"/>
    </source>
</evidence>
<dbReference type="InterPro" id="IPR015915">
    <property type="entry name" value="Kelch-typ_b-propeller"/>
</dbReference>
<feature type="region of interest" description="Disordered" evidence="3">
    <location>
        <begin position="354"/>
        <end position="378"/>
    </location>
</feature>
<dbReference type="InterPro" id="IPR011333">
    <property type="entry name" value="SKP1/BTB/POZ_sf"/>
</dbReference>
<evidence type="ECO:0000256" key="2">
    <source>
        <dbReference type="ARBA" id="ARBA00022737"/>
    </source>
</evidence>
<dbReference type="Proteomes" id="UP000836788">
    <property type="component" value="Chromosome 1"/>
</dbReference>
<feature type="region of interest" description="Disordered" evidence="3">
    <location>
        <begin position="391"/>
        <end position="413"/>
    </location>
</feature>
<dbReference type="SUPFAM" id="SSF50965">
    <property type="entry name" value="Galactose oxidase, central domain"/>
    <property type="match status" value="1"/>
</dbReference>
<dbReference type="Gene3D" id="3.30.710.10">
    <property type="entry name" value="Potassium Channel Kv1.1, Chain A"/>
    <property type="match status" value="1"/>
</dbReference>